<sequence length="783" mass="89008">MASSYPPPFEGSAEVKEGFLCPLCLKDLQSFYQLQDHYEEEHSGDSHHVGGQIKSLVQKAKKAKDKLLKRDGDERTETSYESFYYGGVDPYMWEPQELGATRSHLDLFKKHRAARIDHYVIEVNKRIIRLEKLTSFDRTNMDAGKIRALEKSVVPWVSDHDVPFCPDCGGKFNIRNRRHHCRLCGSIMCRKCMDFVPLPLACKLTSSTREALFVPGSPGKGGSPSAGGPAAPQQQLPRRGSISSLSSVSSVLEEKDEDRIRCCRHCMEALLRHQHKLEEKDHVPDIVKLYERLRICMDKVDEKAPEYIRMAESLHAGEITYNLETAGVLRMEVQKYYEHIDALSKKILTLGMKDDVQPHQRTLQLQRMVRYSATLFVQEKLLGLMSLPTKEKYLELKEKRKEEQEKRIQQERLAALESQKRHSEIDKNRTTLNANGDALRPAGGPRMTKAGGWLPLSDTAHSRSRELDDPLLQQIDNIESFLKQARAANRTDEIAMLEENLRQLQDEFDAQQTSRAIELSQQLADEESLQQSQIQYLQKKKLEGKMPIRAQTLDFGEVRNAAECTEKEFDSRENLNASPVLSTLLKTQSIKSFPRLPGNSPPLQRDERAPTPPAGETQNSSGTASLNPFDEADSTPIEEDPTNPFSEEIQKEHSQVLSTQNKEYNPFEDEEDEEKEGNNSGSGNPFEDEDDNGNDNQGNPFKTPNKTLNKTPAASTNPFDDDHNEGPATDDIIEEELLLQQIDNIRAYIFDAKLSGRTDEVELLSQNLRELQRTLQQQKRKTH</sequence>
<feature type="coiled-coil region" evidence="5">
    <location>
        <begin position="393"/>
        <end position="421"/>
    </location>
</feature>
<evidence type="ECO:0000256" key="3">
    <source>
        <dbReference type="ARBA" id="ARBA00022833"/>
    </source>
</evidence>
<evidence type="ECO:0000256" key="5">
    <source>
        <dbReference type="SAM" id="Coils"/>
    </source>
</evidence>
<feature type="compositionally biased region" description="Polar residues" evidence="6">
    <location>
        <begin position="702"/>
        <end position="718"/>
    </location>
</feature>
<dbReference type="PROSITE" id="PS50157">
    <property type="entry name" value="ZINC_FINGER_C2H2_2"/>
    <property type="match status" value="1"/>
</dbReference>
<dbReference type="PANTHER" id="PTHR13510:SF44">
    <property type="entry name" value="RABENOSYN-5"/>
    <property type="match status" value="1"/>
</dbReference>
<dbReference type="InterPro" id="IPR011011">
    <property type="entry name" value="Znf_FYVE_PHD"/>
</dbReference>
<feature type="domain" description="FYVE-type" evidence="8">
    <location>
        <begin position="159"/>
        <end position="271"/>
    </location>
</feature>
<dbReference type="Pfam" id="PF16601">
    <property type="entry name" value="NPF"/>
    <property type="match status" value="1"/>
</dbReference>
<protein>
    <submittedName>
        <fullName evidence="9">Rabenosyn-5</fullName>
    </submittedName>
</protein>
<evidence type="ECO:0000259" key="8">
    <source>
        <dbReference type="PROSITE" id="PS50178"/>
    </source>
</evidence>
<proteinExistence type="predicted"/>
<gene>
    <name evidence="9" type="primary">RBSN</name>
    <name evidence="9" type="ORF">AMEX_G15182</name>
</gene>
<feature type="domain" description="C2H2-type" evidence="7">
    <location>
        <begin position="19"/>
        <end position="47"/>
    </location>
</feature>
<dbReference type="PROSITE" id="PS00028">
    <property type="entry name" value="ZINC_FINGER_C2H2_1"/>
    <property type="match status" value="1"/>
</dbReference>
<dbReference type="InterPro" id="IPR013087">
    <property type="entry name" value="Znf_C2H2_type"/>
</dbReference>
<keyword evidence="1" id="KW-0479">Metal-binding</keyword>
<evidence type="ECO:0000259" key="7">
    <source>
        <dbReference type="PROSITE" id="PS50157"/>
    </source>
</evidence>
<dbReference type="PANTHER" id="PTHR13510">
    <property type="entry name" value="FYVE-FINGER-CONTAINING RAB5 EFFECTOR PROTEIN RABENOSYN-5-RELATED"/>
    <property type="match status" value="1"/>
</dbReference>
<dbReference type="GO" id="GO:0008270">
    <property type="term" value="F:zinc ion binding"/>
    <property type="evidence" value="ECO:0007669"/>
    <property type="project" value="UniProtKB-KW"/>
</dbReference>
<dbReference type="SUPFAM" id="SSF140125">
    <property type="entry name" value="Rabenosyn-5 Rab-binding domain-like"/>
    <property type="match status" value="2"/>
</dbReference>
<evidence type="ECO:0000313" key="10">
    <source>
        <dbReference type="Proteomes" id="UP000752171"/>
    </source>
</evidence>
<accession>A0A8T2LHC9</accession>
<dbReference type="OrthoDB" id="166134at2759"/>
<dbReference type="Gene3D" id="4.10.860.20">
    <property type="entry name" value="Rabenosyn, Rab binding domain"/>
    <property type="match status" value="2"/>
</dbReference>
<dbReference type="Gene3D" id="3.30.40.10">
    <property type="entry name" value="Zinc/RING finger domain, C3HC4 (zinc finger)"/>
    <property type="match status" value="1"/>
</dbReference>
<comment type="caution">
    <text evidence="9">The sequence shown here is derived from an EMBL/GenBank/DDBJ whole genome shotgun (WGS) entry which is preliminary data.</text>
</comment>
<keyword evidence="5" id="KW-0175">Coiled coil</keyword>
<feature type="compositionally biased region" description="Polar residues" evidence="6">
    <location>
        <begin position="616"/>
        <end position="626"/>
    </location>
</feature>
<feature type="compositionally biased region" description="Low complexity" evidence="6">
    <location>
        <begin position="226"/>
        <end position="250"/>
    </location>
</feature>
<evidence type="ECO:0000256" key="1">
    <source>
        <dbReference type="ARBA" id="ARBA00022723"/>
    </source>
</evidence>
<dbReference type="SUPFAM" id="SSF57903">
    <property type="entry name" value="FYVE/PHD zinc finger"/>
    <property type="match status" value="1"/>
</dbReference>
<evidence type="ECO:0000256" key="4">
    <source>
        <dbReference type="PROSITE-ProRule" id="PRU00042"/>
    </source>
</evidence>
<feature type="region of interest" description="Disordered" evidence="6">
    <location>
        <begin position="591"/>
        <end position="732"/>
    </location>
</feature>
<evidence type="ECO:0000256" key="6">
    <source>
        <dbReference type="SAM" id="MobiDB-lite"/>
    </source>
</evidence>
<name>A0A8T2LHC9_ASTMX</name>
<feature type="coiled-coil region" evidence="5">
    <location>
        <begin position="754"/>
        <end position="781"/>
    </location>
</feature>
<keyword evidence="3" id="KW-0862">Zinc</keyword>
<dbReference type="AlphaFoldDB" id="A0A8T2LHC9"/>
<dbReference type="Pfam" id="PF11464">
    <property type="entry name" value="Rbsn"/>
    <property type="match status" value="2"/>
</dbReference>
<dbReference type="EMBL" id="JAICCE010000012">
    <property type="protein sequence ID" value="KAG9270257.1"/>
    <property type="molecule type" value="Genomic_DNA"/>
</dbReference>
<keyword evidence="2 4" id="KW-0863">Zinc-finger</keyword>
<feature type="region of interest" description="Disordered" evidence="6">
    <location>
        <begin position="213"/>
        <end position="250"/>
    </location>
</feature>
<dbReference type="InterPro" id="IPR000306">
    <property type="entry name" value="Znf_FYVE"/>
</dbReference>
<dbReference type="CDD" id="cd15716">
    <property type="entry name" value="FYVE_RBNS5"/>
    <property type="match status" value="1"/>
</dbReference>
<dbReference type="Pfam" id="PF01363">
    <property type="entry name" value="FYVE"/>
    <property type="match status" value="1"/>
</dbReference>
<dbReference type="PROSITE" id="PS50178">
    <property type="entry name" value="ZF_FYVE"/>
    <property type="match status" value="1"/>
</dbReference>
<evidence type="ECO:0000256" key="2">
    <source>
        <dbReference type="ARBA" id="ARBA00022771"/>
    </source>
</evidence>
<dbReference type="Proteomes" id="UP000752171">
    <property type="component" value="Unassembled WGS sequence"/>
</dbReference>
<dbReference type="InterPro" id="IPR021565">
    <property type="entry name" value="Rbsn_Rab-bd"/>
</dbReference>
<feature type="coiled-coil region" evidence="5">
    <location>
        <begin position="487"/>
        <end position="514"/>
    </location>
</feature>
<reference evidence="9 10" key="1">
    <citation type="submission" date="2021-07" db="EMBL/GenBank/DDBJ databases">
        <authorList>
            <person name="Imarazene B."/>
            <person name="Zahm M."/>
            <person name="Klopp C."/>
            <person name="Cabau C."/>
            <person name="Beille S."/>
            <person name="Jouanno E."/>
            <person name="Castinel A."/>
            <person name="Lluch J."/>
            <person name="Gil L."/>
            <person name="Kuchtly C."/>
            <person name="Lopez Roques C."/>
            <person name="Donnadieu C."/>
            <person name="Parrinello H."/>
            <person name="Journot L."/>
            <person name="Du K."/>
            <person name="Schartl M."/>
            <person name="Retaux S."/>
            <person name="Guiguen Y."/>
        </authorList>
    </citation>
    <scope>NUCLEOTIDE SEQUENCE [LARGE SCALE GENOMIC DNA]</scope>
    <source>
        <strain evidence="9">Pach_M1</strain>
        <tissue evidence="9">Testis</tissue>
    </source>
</reference>
<dbReference type="InterPro" id="IPR036531">
    <property type="entry name" value="Rbsn_Rab-bd_sf"/>
</dbReference>
<dbReference type="SMART" id="SM00064">
    <property type="entry name" value="FYVE"/>
    <property type="match status" value="1"/>
</dbReference>
<feature type="compositionally biased region" description="Acidic residues" evidence="6">
    <location>
        <begin position="666"/>
        <end position="675"/>
    </location>
</feature>
<dbReference type="InterPro" id="IPR013083">
    <property type="entry name" value="Znf_RING/FYVE/PHD"/>
</dbReference>
<evidence type="ECO:0000313" key="9">
    <source>
        <dbReference type="EMBL" id="KAG9270257.1"/>
    </source>
</evidence>
<feature type="compositionally biased region" description="Acidic residues" evidence="6">
    <location>
        <begin position="630"/>
        <end position="641"/>
    </location>
</feature>
<organism evidence="9 10">
    <name type="scientific">Astyanax mexicanus</name>
    <name type="common">Blind cave fish</name>
    <name type="synonym">Astyanax fasciatus mexicanus</name>
    <dbReference type="NCBI Taxonomy" id="7994"/>
    <lineage>
        <taxon>Eukaryota</taxon>
        <taxon>Metazoa</taxon>
        <taxon>Chordata</taxon>
        <taxon>Craniata</taxon>
        <taxon>Vertebrata</taxon>
        <taxon>Euteleostomi</taxon>
        <taxon>Actinopterygii</taxon>
        <taxon>Neopterygii</taxon>
        <taxon>Teleostei</taxon>
        <taxon>Ostariophysi</taxon>
        <taxon>Characiformes</taxon>
        <taxon>Characoidei</taxon>
        <taxon>Acestrorhamphidae</taxon>
        <taxon>Acestrorhamphinae</taxon>
        <taxon>Astyanax</taxon>
    </lineage>
</organism>
<dbReference type="InterPro" id="IPR017455">
    <property type="entry name" value="Znf_FYVE-rel"/>
</dbReference>
<dbReference type="InterPro" id="IPR052727">
    <property type="entry name" value="Rab4/Rab5_effector"/>
</dbReference>